<keyword evidence="2" id="KW-1185">Reference proteome</keyword>
<dbReference type="STRING" id="1293036.GCA_001315825_02432"/>
<dbReference type="Pfam" id="PF13450">
    <property type="entry name" value="NAD_binding_8"/>
    <property type="match status" value="1"/>
</dbReference>
<reference evidence="1 2" key="1">
    <citation type="submission" date="2018-05" db="EMBL/GenBank/DDBJ databases">
        <title>Complete Genome Sequences of Extremely Thermoacidophilic, Metal-Mobilizing Type-Strain Members of the Archaeal Family Sulfolobaceae: Acidianus brierleyi DSM-1651T, Acidianus sulfidivorans DSM-18786T, Metallosphaera hakonensis DSM-7519T, and Metallosphaera prunae DSM-10039T.</title>
        <authorList>
            <person name="Counts J.A."/>
            <person name="Kelly R.M."/>
        </authorList>
    </citation>
    <scope>NUCLEOTIDE SEQUENCE [LARGE SCALE GENOMIC DNA]</scope>
    <source>
        <strain evidence="1 2">HO1-1</strain>
    </source>
</reference>
<dbReference type="Proteomes" id="UP000247586">
    <property type="component" value="Chromosome"/>
</dbReference>
<dbReference type="OrthoDB" id="11867at2157"/>
<dbReference type="GeneID" id="36834257"/>
<reference evidence="2" key="3">
    <citation type="submission" date="2020-03" db="EMBL/GenBank/DDBJ databases">
        <title>Sequencing and Assembly of Multiple Reported Metal-Biooxidizing Members of the Extremely Thermoacidophilic Archaeal Family Sulfolobaceae.</title>
        <authorList>
            <person name="Counts J.A."/>
            <person name="Kelly R.M."/>
        </authorList>
    </citation>
    <scope>NUCLEOTIDE SEQUENCE [LARGE SCALE GENOMIC DNA]</scope>
    <source>
        <strain evidence="2">HO1-1</strain>
    </source>
</reference>
<evidence type="ECO:0000313" key="1">
    <source>
        <dbReference type="EMBL" id="AWR98811.1"/>
    </source>
</evidence>
<dbReference type="RefSeq" id="WP_110368866.1">
    <property type="nucleotide sequence ID" value="NZ_CP029287.2"/>
</dbReference>
<dbReference type="SUPFAM" id="SSF51905">
    <property type="entry name" value="FAD/NAD(P)-binding domain"/>
    <property type="match status" value="1"/>
</dbReference>
<dbReference type="EMBL" id="CP029287">
    <property type="protein sequence ID" value="AWR98811.1"/>
    <property type="molecule type" value="Genomic_DNA"/>
</dbReference>
<dbReference type="KEGG" id="mhk:DFR87_02905"/>
<dbReference type="PANTHER" id="PTHR10668">
    <property type="entry name" value="PHYTOENE DEHYDROGENASE"/>
    <property type="match status" value="1"/>
</dbReference>
<accession>A0A2U9IRZ4</accession>
<gene>
    <name evidence="1" type="ORF">DFR87_02905</name>
</gene>
<dbReference type="PANTHER" id="PTHR10668:SF103">
    <property type="entry name" value="PYRIDINE NUCLEOTIDE-DISULFIDE OXIDOREDUCTASE DOMAIN-CONTAINING PROTEIN 2"/>
    <property type="match status" value="1"/>
</dbReference>
<name>A0A2U9IRZ4_9CREN</name>
<proteinExistence type="predicted"/>
<organism evidence="1 2">
    <name type="scientific">Metallosphaera hakonensis JCM 8857 = DSM 7519</name>
    <dbReference type="NCBI Taxonomy" id="1293036"/>
    <lineage>
        <taxon>Archaea</taxon>
        <taxon>Thermoproteota</taxon>
        <taxon>Thermoprotei</taxon>
        <taxon>Sulfolobales</taxon>
        <taxon>Sulfolobaceae</taxon>
        <taxon>Metallosphaera</taxon>
    </lineage>
</organism>
<protein>
    <submittedName>
        <fullName evidence="1">FAD-dependent oxidoreductase</fullName>
    </submittedName>
</protein>
<reference evidence="2" key="2">
    <citation type="submission" date="2020-03" db="EMBL/GenBank/DDBJ databases">
        <title>Complete Genome Sequences of Extremely Thermoacidophilic, Metal-Mobilizing Type-Strain Members of the Archaeal Family Sulfolobaceae: Acidianus brierleyi DSM-1651T, Acidianus sulfidivorans DSM-18786T, Metallosphaera hakonensis DSM-7519T, and Metallosphaera prunae DSM-10039T.</title>
        <authorList>
            <person name="Counts J.A."/>
            <person name="Kelly R.M."/>
        </authorList>
    </citation>
    <scope>NUCLEOTIDE SEQUENCE [LARGE SCALE GENOMIC DNA]</scope>
    <source>
        <strain evidence="2">HO1-1</strain>
    </source>
</reference>
<dbReference type="InterPro" id="IPR036188">
    <property type="entry name" value="FAD/NAD-bd_sf"/>
</dbReference>
<sequence>MYDVTIVGGGHNGLVASAYLAMQGLKVAVFERRDIVGGASVTEELWPSIKVSTGAYVLSLLRPKIIRDLQLEKFGLEVITKDPGLFVPFGNGKSLTLWNDPQKTAKEIEKFSKKDSLVYGRWLKFWDPFYQLVDLLMLSPPPSAEDLESLVPLLKVPGVDLSELMISLRSIVQDASSLLDEFFESQEIKAALVEDAVVGTMASPSMPGTAYVLAHHVLGEANGIKGSWGYVKGGMGGVTQAMKRAAEHLGVEIFTGAQVDKILVKGDRVQGIQLSNGKIVKSRVVISNADPKTTFLKLLRGVELDEIFIRRVKSLKSKGVSFKIVGYTEELPDFGNGKSLGPEHVASELILPSVDYVEKAFLDAKVFGYSKEPWLSINIQSSVDPTVAPPGKFSFSIFGQYLPYSSKLDDLKEVIYDLSINKIREYAPNFKPIKYEVLTPLDIERRFGITEGNIFHLDMTPDQLYAFRPLPGLQNYSTPIGGLYLCGSGTHPGGGVTGAPGFNSAQKVILDLRQGKVPDI</sequence>
<evidence type="ECO:0000313" key="2">
    <source>
        <dbReference type="Proteomes" id="UP000247586"/>
    </source>
</evidence>
<dbReference type="Gene3D" id="3.50.50.60">
    <property type="entry name" value="FAD/NAD(P)-binding domain"/>
    <property type="match status" value="2"/>
</dbReference>
<dbReference type="AlphaFoldDB" id="A0A2U9IRZ4"/>